<name>A0AAN8SHD3_POLSC</name>
<dbReference type="Proteomes" id="UP001372834">
    <property type="component" value="Unassembled WGS sequence"/>
</dbReference>
<evidence type="ECO:0000313" key="2">
    <source>
        <dbReference type="Proteomes" id="UP001372834"/>
    </source>
</evidence>
<gene>
    <name evidence="1" type="ORF">RUM43_000597</name>
</gene>
<organism evidence="1 2">
    <name type="scientific">Polyplax serrata</name>
    <name type="common">Common mouse louse</name>
    <dbReference type="NCBI Taxonomy" id="468196"/>
    <lineage>
        <taxon>Eukaryota</taxon>
        <taxon>Metazoa</taxon>
        <taxon>Ecdysozoa</taxon>
        <taxon>Arthropoda</taxon>
        <taxon>Hexapoda</taxon>
        <taxon>Insecta</taxon>
        <taxon>Pterygota</taxon>
        <taxon>Neoptera</taxon>
        <taxon>Paraneoptera</taxon>
        <taxon>Psocodea</taxon>
        <taxon>Troctomorpha</taxon>
        <taxon>Phthiraptera</taxon>
        <taxon>Anoplura</taxon>
        <taxon>Polyplacidae</taxon>
        <taxon>Polyplax</taxon>
    </lineage>
</organism>
<dbReference type="AlphaFoldDB" id="A0AAN8SHD3"/>
<reference evidence="1 2" key="1">
    <citation type="submission" date="2023-10" db="EMBL/GenBank/DDBJ databases">
        <title>Genomes of two closely related lineages of the louse Polyplax serrata with different host specificities.</title>
        <authorList>
            <person name="Martinu J."/>
            <person name="Tarabai H."/>
            <person name="Stefka J."/>
            <person name="Hypsa V."/>
        </authorList>
    </citation>
    <scope>NUCLEOTIDE SEQUENCE [LARGE SCALE GENOMIC DNA]</scope>
    <source>
        <strain evidence="1">HR10_N</strain>
    </source>
</reference>
<comment type="caution">
    <text evidence="1">The sequence shown here is derived from an EMBL/GenBank/DDBJ whole genome shotgun (WGS) entry which is preliminary data.</text>
</comment>
<dbReference type="EMBL" id="JAWJWE010000001">
    <property type="protein sequence ID" value="KAK6644330.1"/>
    <property type="molecule type" value="Genomic_DNA"/>
</dbReference>
<accession>A0AAN8SHD3</accession>
<sequence length="87" mass="10012">MSTAGDVMIKFQGVLNRLGTPIEAERDPKITVALRSQLCYIRDEINLANKAFIIVRRAALKRLIESDYNRYVKELRKFDSAITRTQP</sequence>
<evidence type="ECO:0000313" key="1">
    <source>
        <dbReference type="EMBL" id="KAK6644330.1"/>
    </source>
</evidence>
<dbReference type="Pfam" id="PF15104">
    <property type="entry name" value="CFAP141"/>
    <property type="match status" value="1"/>
</dbReference>
<protein>
    <submittedName>
        <fullName evidence="1">Uncharacterized protein</fullName>
    </submittedName>
</protein>
<proteinExistence type="predicted"/>
<dbReference type="InterPro" id="IPR029375">
    <property type="entry name" value="CFAP141"/>
</dbReference>